<gene>
    <name evidence="8" type="ORF">BCR36DRAFT_342566</name>
</gene>
<dbReference type="SUPFAM" id="SSF54897">
    <property type="entry name" value="Protease propeptides/inhibitors"/>
    <property type="match status" value="1"/>
</dbReference>
<dbReference type="AlphaFoldDB" id="A0A1Y1VMJ4"/>
<dbReference type="SUPFAM" id="SSF52743">
    <property type="entry name" value="Subtilisin-like"/>
    <property type="match status" value="1"/>
</dbReference>
<keyword evidence="4 5" id="KW-0720">Serine protease</keyword>
<feature type="domain" description="Peptidase S8/S53" evidence="7">
    <location>
        <begin position="214"/>
        <end position="451"/>
    </location>
</feature>
<dbReference type="PROSITE" id="PS00136">
    <property type="entry name" value="SUBTILASE_ASP"/>
    <property type="match status" value="1"/>
</dbReference>
<evidence type="ECO:0000313" key="8">
    <source>
        <dbReference type="EMBL" id="ORX60147.1"/>
    </source>
</evidence>
<dbReference type="Pfam" id="PF00082">
    <property type="entry name" value="Peptidase_S8"/>
    <property type="match status" value="1"/>
</dbReference>
<sequence length="507" mass="55582">MKMNIKTLVIAQTTLTLLITSSFYIILLKLNDIAGYKETNISGEGELKVGTIDDHYIVVLHDNATFIDEFSRTNWIKNAVDNNSENFSKINHYYSIPSYAGWNTPSDSLKILAENKKEDAVVFKGFSARLSPEMYEYFINHPSVKYIENDVAVKIDDIIENDIIDNDIPDNEKVDTAGYVYYLSRCRWNLDRLENHERTTDENYIYKFSYESASNVNIYILDTGVFDGHSSFTDRIGGDLNKKRVRLGKNFIEDEEFADLHGHGTHVAGIAGSTDYGVAKRANIIAVKVMNKSGIGKWSNIIAAFEWSLSDLNSSETNKGIINLSLSGNQSAAAAAAMKSTVSQGMNIVAAAGNNGNDACTHTPGSSSSDGIVVVGNTDADDYIAASSNHGKCITVYAPGTKITSTAIVDGEKKVMSGTSMAAPHVAGVMALLLSIKDMTPAELYNELRSLATVGQINEIDDESPNLIAFIPRTAYIFNKDTLPIPPSSNSLIEENMKEKEDIIVIQ</sequence>
<dbReference type="InterPro" id="IPR022398">
    <property type="entry name" value="Peptidase_S8_His-AS"/>
</dbReference>
<dbReference type="OrthoDB" id="206201at2759"/>
<dbReference type="PRINTS" id="PR00723">
    <property type="entry name" value="SUBTILISIN"/>
</dbReference>
<dbReference type="Proteomes" id="UP000193719">
    <property type="component" value="Unassembled WGS sequence"/>
</dbReference>
<dbReference type="GO" id="GO:0006508">
    <property type="term" value="P:proteolysis"/>
    <property type="evidence" value="ECO:0007669"/>
    <property type="project" value="UniProtKB-KW"/>
</dbReference>
<evidence type="ECO:0000256" key="3">
    <source>
        <dbReference type="ARBA" id="ARBA00022801"/>
    </source>
</evidence>
<dbReference type="Gene3D" id="3.40.50.200">
    <property type="entry name" value="Peptidase S8/S53 domain"/>
    <property type="match status" value="1"/>
</dbReference>
<dbReference type="PANTHER" id="PTHR43806:SF11">
    <property type="entry name" value="CEREVISIN-RELATED"/>
    <property type="match status" value="1"/>
</dbReference>
<evidence type="ECO:0000256" key="6">
    <source>
        <dbReference type="RuleBase" id="RU003355"/>
    </source>
</evidence>
<comment type="similarity">
    <text evidence="1 5 6">Belongs to the peptidase S8 family.</text>
</comment>
<dbReference type="Gene3D" id="3.30.70.80">
    <property type="entry name" value="Peptidase S8 propeptide/proteinase inhibitor I9"/>
    <property type="match status" value="1"/>
</dbReference>
<keyword evidence="3 5" id="KW-0378">Hydrolase</keyword>
<reference evidence="8 9" key="2">
    <citation type="submission" date="2016-08" db="EMBL/GenBank/DDBJ databases">
        <title>Pervasive Adenine N6-methylation of Active Genes in Fungi.</title>
        <authorList>
            <consortium name="DOE Joint Genome Institute"/>
            <person name="Mondo S.J."/>
            <person name="Dannebaum R.O."/>
            <person name="Kuo R.C."/>
            <person name="Labutti K."/>
            <person name="Haridas S."/>
            <person name="Kuo A."/>
            <person name="Salamov A."/>
            <person name="Ahrendt S.R."/>
            <person name="Lipzen A."/>
            <person name="Sullivan W."/>
            <person name="Andreopoulos W.B."/>
            <person name="Clum A."/>
            <person name="Lindquist E."/>
            <person name="Daum C."/>
            <person name="Ramamoorthy G.K."/>
            <person name="Gryganskyi A."/>
            <person name="Culley D."/>
            <person name="Magnuson J.K."/>
            <person name="James T.Y."/>
            <person name="O'Malley M.A."/>
            <person name="Stajich J.E."/>
            <person name="Spatafora J.W."/>
            <person name="Visel A."/>
            <person name="Grigoriev I.V."/>
        </authorList>
    </citation>
    <scope>NUCLEOTIDE SEQUENCE [LARGE SCALE GENOMIC DNA]</scope>
    <source>
        <strain evidence="9">finn</strain>
    </source>
</reference>
<dbReference type="InterPro" id="IPR023827">
    <property type="entry name" value="Peptidase_S8_Asp-AS"/>
</dbReference>
<organism evidence="8 9">
    <name type="scientific">Piromyces finnis</name>
    <dbReference type="NCBI Taxonomy" id="1754191"/>
    <lineage>
        <taxon>Eukaryota</taxon>
        <taxon>Fungi</taxon>
        <taxon>Fungi incertae sedis</taxon>
        <taxon>Chytridiomycota</taxon>
        <taxon>Chytridiomycota incertae sedis</taxon>
        <taxon>Neocallimastigomycetes</taxon>
        <taxon>Neocallimastigales</taxon>
        <taxon>Neocallimastigaceae</taxon>
        <taxon>Piromyces</taxon>
    </lineage>
</organism>
<dbReference type="CDD" id="cd04077">
    <property type="entry name" value="Peptidases_S8_PCSK9_ProteinaseK_like"/>
    <property type="match status" value="1"/>
</dbReference>
<dbReference type="STRING" id="1754191.A0A1Y1VMJ4"/>
<feature type="active site" description="Charge relay system" evidence="5">
    <location>
        <position position="222"/>
    </location>
</feature>
<keyword evidence="9" id="KW-1185">Reference proteome</keyword>
<reference evidence="8 9" key="1">
    <citation type="submission" date="2016-08" db="EMBL/GenBank/DDBJ databases">
        <title>Genomes of anaerobic fungi encode conserved fungal cellulosomes for biomass hydrolysis.</title>
        <authorList>
            <consortium name="DOE Joint Genome Institute"/>
            <person name="Haitjema C.H."/>
            <person name="Gilmore S.P."/>
            <person name="Henske J.K."/>
            <person name="Solomon K.V."/>
            <person name="De Groot R."/>
            <person name="Kuo A."/>
            <person name="Mondo S.J."/>
            <person name="Salamov A.A."/>
            <person name="Labutti K."/>
            <person name="Zhao Z."/>
            <person name="Chiniquy J."/>
            <person name="Barry K."/>
            <person name="Brewer H.M."/>
            <person name="Purvine S.O."/>
            <person name="Wright A.T."/>
            <person name="Boxma B."/>
            <person name="Van Alen T."/>
            <person name="Hackstein J.H."/>
            <person name="Baker S.E."/>
            <person name="Grigoriev I.V."/>
            <person name="O'Malley M.A."/>
        </authorList>
    </citation>
    <scope>NUCLEOTIDE SEQUENCE [LARGE SCALE GENOMIC DNA]</scope>
    <source>
        <strain evidence="9">finn</strain>
    </source>
</reference>
<dbReference type="InterPro" id="IPR000209">
    <property type="entry name" value="Peptidase_S8/S53_dom"/>
</dbReference>
<dbReference type="PROSITE" id="PS51892">
    <property type="entry name" value="SUBTILASE"/>
    <property type="match status" value="1"/>
</dbReference>
<evidence type="ECO:0000313" key="9">
    <source>
        <dbReference type="Proteomes" id="UP000193719"/>
    </source>
</evidence>
<evidence type="ECO:0000256" key="2">
    <source>
        <dbReference type="ARBA" id="ARBA00022670"/>
    </source>
</evidence>
<dbReference type="GO" id="GO:0005615">
    <property type="term" value="C:extracellular space"/>
    <property type="evidence" value="ECO:0007669"/>
    <property type="project" value="TreeGrafter"/>
</dbReference>
<protein>
    <submittedName>
        <fullName evidence="8">Subtilisin-like protein</fullName>
    </submittedName>
</protein>
<accession>A0A1Y1VMJ4</accession>
<evidence type="ECO:0000259" key="7">
    <source>
        <dbReference type="Pfam" id="PF00082"/>
    </source>
</evidence>
<feature type="active site" description="Charge relay system" evidence="5">
    <location>
        <position position="420"/>
    </location>
</feature>
<dbReference type="PROSITE" id="PS00137">
    <property type="entry name" value="SUBTILASE_HIS"/>
    <property type="match status" value="1"/>
</dbReference>
<dbReference type="InterPro" id="IPR034193">
    <property type="entry name" value="PCSK9_ProteinaseK-like"/>
</dbReference>
<dbReference type="InterPro" id="IPR050131">
    <property type="entry name" value="Peptidase_S8_subtilisin-like"/>
</dbReference>
<dbReference type="PROSITE" id="PS00138">
    <property type="entry name" value="SUBTILASE_SER"/>
    <property type="match status" value="1"/>
</dbReference>
<proteinExistence type="inferred from homology"/>
<dbReference type="FunFam" id="3.40.50.200:FF:000007">
    <property type="entry name" value="Subtilisin-like serine protease"/>
    <property type="match status" value="1"/>
</dbReference>
<name>A0A1Y1VMJ4_9FUNG</name>
<dbReference type="InterPro" id="IPR036852">
    <property type="entry name" value="Peptidase_S8/S53_dom_sf"/>
</dbReference>
<comment type="caution">
    <text evidence="8">The sequence shown here is derived from an EMBL/GenBank/DDBJ whole genome shotgun (WGS) entry which is preliminary data.</text>
</comment>
<dbReference type="EMBL" id="MCFH01000002">
    <property type="protein sequence ID" value="ORX60147.1"/>
    <property type="molecule type" value="Genomic_DNA"/>
</dbReference>
<evidence type="ECO:0000256" key="5">
    <source>
        <dbReference type="PROSITE-ProRule" id="PRU01240"/>
    </source>
</evidence>
<evidence type="ECO:0000256" key="4">
    <source>
        <dbReference type="ARBA" id="ARBA00022825"/>
    </source>
</evidence>
<feature type="active site" description="Charge relay system" evidence="5">
    <location>
        <position position="263"/>
    </location>
</feature>
<dbReference type="PANTHER" id="PTHR43806">
    <property type="entry name" value="PEPTIDASE S8"/>
    <property type="match status" value="1"/>
</dbReference>
<evidence type="ECO:0000256" key="1">
    <source>
        <dbReference type="ARBA" id="ARBA00011073"/>
    </source>
</evidence>
<dbReference type="InterPro" id="IPR037045">
    <property type="entry name" value="S8pro/Inhibitor_I9_sf"/>
</dbReference>
<dbReference type="GO" id="GO:0004252">
    <property type="term" value="F:serine-type endopeptidase activity"/>
    <property type="evidence" value="ECO:0007669"/>
    <property type="project" value="UniProtKB-UniRule"/>
</dbReference>
<keyword evidence="2 5" id="KW-0645">Protease</keyword>
<dbReference type="InterPro" id="IPR015500">
    <property type="entry name" value="Peptidase_S8_subtilisin-rel"/>
</dbReference>
<dbReference type="InterPro" id="IPR023828">
    <property type="entry name" value="Peptidase_S8_Ser-AS"/>
</dbReference>